<accession>A0A7W6JBF3</accession>
<evidence type="ECO:0000256" key="1">
    <source>
        <dbReference type="SAM" id="MobiDB-lite"/>
    </source>
</evidence>
<feature type="region of interest" description="Disordered" evidence="1">
    <location>
        <begin position="119"/>
        <end position="164"/>
    </location>
</feature>
<feature type="transmembrane region" description="Helical" evidence="2">
    <location>
        <begin position="28"/>
        <end position="47"/>
    </location>
</feature>
<feature type="compositionally biased region" description="Basic and acidic residues" evidence="1">
    <location>
        <begin position="129"/>
        <end position="159"/>
    </location>
</feature>
<sequence>MSYGADFATADPANAPLDAPILLGADPVLWVAGLLILLAALMAGYWYGARSRRDEGDATPAIWKVIDKAAKDAMKADDNALKARAEDLLGVIKRRLGHTIAFVSDSGLADSVSALRAAVAGRRHAPHGHGHDHDHGHDEHHDHGDDHGHGDHDDAHHDSASAASAAAAGNITIVNVAPAAPAKADKPEKPGAQPRDMTAREQTDALRLAVAAFNQHWRDERARVGEMRAALAELSGRAARG</sequence>
<protein>
    <submittedName>
        <fullName evidence="3">Uncharacterized protein</fullName>
    </submittedName>
</protein>
<evidence type="ECO:0000256" key="2">
    <source>
        <dbReference type="SAM" id="Phobius"/>
    </source>
</evidence>
<proteinExistence type="predicted"/>
<feature type="region of interest" description="Disordered" evidence="1">
    <location>
        <begin position="178"/>
        <end position="200"/>
    </location>
</feature>
<organism evidence="3 4">
    <name type="scientific">Brevundimonas lenta</name>
    <dbReference type="NCBI Taxonomy" id="424796"/>
    <lineage>
        <taxon>Bacteria</taxon>
        <taxon>Pseudomonadati</taxon>
        <taxon>Pseudomonadota</taxon>
        <taxon>Alphaproteobacteria</taxon>
        <taxon>Caulobacterales</taxon>
        <taxon>Caulobacteraceae</taxon>
        <taxon>Brevundimonas</taxon>
    </lineage>
</organism>
<keyword evidence="2" id="KW-0472">Membrane</keyword>
<evidence type="ECO:0000313" key="4">
    <source>
        <dbReference type="Proteomes" id="UP000529946"/>
    </source>
</evidence>
<keyword evidence="4" id="KW-1185">Reference proteome</keyword>
<name>A0A7W6JBF3_9CAUL</name>
<dbReference type="AlphaFoldDB" id="A0A7W6JBF3"/>
<keyword evidence="2" id="KW-0812">Transmembrane</keyword>
<dbReference type="EMBL" id="JACIDM010000001">
    <property type="protein sequence ID" value="MBB4082004.1"/>
    <property type="molecule type" value="Genomic_DNA"/>
</dbReference>
<evidence type="ECO:0000313" key="3">
    <source>
        <dbReference type="EMBL" id="MBB4082004.1"/>
    </source>
</evidence>
<dbReference type="Proteomes" id="UP000529946">
    <property type="component" value="Unassembled WGS sequence"/>
</dbReference>
<keyword evidence="2" id="KW-1133">Transmembrane helix</keyword>
<gene>
    <name evidence="3" type="ORF">GGR12_000843</name>
</gene>
<comment type="caution">
    <text evidence="3">The sequence shown here is derived from an EMBL/GenBank/DDBJ whole genome shotgun (WGS) entry which is preliminary data.</text>
</comment>
<dbReference type="RefSeq" id="WP_183203135.1">
    <property type="nucleotide sequence ID" value="NZ_BAAAER010000004.1"/>
</dbReference>
<reference evidence="3 4" key="1">
    <citation type="submission" date="2020-08" db="EMBL/GenBank/DDBJ databases">
        <title>Genomic Encyclopedia of Type Strains, Phase IV (KMG-IV): sequencing the most valuable type-strain genomes for metagenomic binning, comparative biology and taxonomic classification.</title>
        <authorList>
            <person name="Goeker M."/>
        </authorList>
    </citation>
    <scope>NUCLEOTIDE SEQUENCE [LARGE SCALE GENOMIC DNA]</scope>
    <source>
        <strain evidence="3 4">DSM 23960</strain>
    </source>
</reference>